<keyword evidence="7" id="KW-1133">Transmembrane helix</keyword>
<keyword evidence="7" id="KW-0812">Transmembrane</keyword>
<dbReference type="PANTHER" id="PTHR30176:SF3">
    <property type="entry name" value="FERREDOXIN-TYPE PROTEIN NAPH"/>
    <property type="match status" value="1"/>
</dbReference>
<dbReference type="InterPro" id="IPR017900">
    <property type="entry name" value="4Fe4S_Fe_S_CS"/>
</dbReference>
<dbReference type="InterPro" id="IPR013783">
    <property type="entry name" value="Ig-like_fold"/>
</dbReference>
<dbReference type="SUPFAM" id="SSF54862">
    <property type="entry name" value="4Fe-4S ferredoxins"/>
    <property type="match status" value="1"/>
</dbReference>
<proteinExistence type="predicted"/>
<dbReference type="PROSITE" id="PS51379">
    <property type="entry name" value="4FE4S_FER_2"/>
    <property type="match status" value="1"/>
</dbReference>
<dbReference type="InterPro" id="IPR051684">
    <property type="entry name" value="Electron_Trans/Redox"/>
</dbReference>
<dbReference type="InterPro" id="IPR017896">
    <property type="entry name" value="4Fe4S_Fe-S-bd"/>
</dbReference>
<dbReference type="InterPro" id="IPR014116">
    <property type="entry name" value="Cyt_c_oxidase_cbb3_FixG"/>
</dbReference>
<dbReference type="Proteomes" id="UP001465153">
    <property type="component" value="Unassembled WGS sequence"/>
</dbReference>
<keyword evidence="3" id="KW-0479">Metal-binding</keyword>
<feature type="transmembrane region" description="Helical" evidence="7">
    <location>
        <begin position="90"/>
        <end position="110"/>
    </location>
</feature>
<sequence length="479" mass="55281">MLDKIPVKQVDPKEDDKEYTELYQAANKIYVRKISGFYQNIRKYTGIPLILGFLIMPWLTIDGRPAMLFDLPERKFHILWATFWPQDGMLLAWLLIISAFTLFTVTVLVGRVWCGFTCPQTVWTLLFMWAERVTEGERNKRIKLDKQDWNTEKVLRKSSKHSLWIIISLITGITFIGYFMPVRELILGFIPKVAESGYVFWDIPPAAAFWTLFFAGMTYLNAGWMREQVCKFMCPYARFQSVMYDKDTLAVQYDTKRGESRGPRKPNEDYKAAGKGDCVDCSWCVQVCPVDIDIREGLQYECINCGLCVDACNSVMDKMNYPHGLIRFTSQDEVETGRTNFFRPRLFGYSFAVVAMFSVFIFAISDRDPISVDIVRDRGARMYRVVGDEIVNVYTVKINNMDRADHYYDISVEGEDGFTLKHKPVFLEEGEIFTVPIRVSAPRESLHEEKSEIFVTVTSRDNDSISAKQKTSFIGPISQ</sequence>
<keyword evidence="10" id="KW-1185">Reference proteome</keyword>
<keyword evidence="7" id="KW-0472">Membrane</keyword>
<feature type="domain" description="4Fe-4S ferredoxin-type" evidence="8">
    <location>
        <begin position="269"/>
        <end position="297"/>
    </location>
</feature>
<feature type="transmembrane region" description="Helical" evidence="7">
    <location>
        <begin position="346"/>
        <end position="364"/>
    </location>
</feature>
<accession>A0ABQ0A420</accession>
<keyword evidence="4" id="KW-0249">Electron transport</keyword>
<evidence type="ECO:0000256" key="2">
    <source>
        <dbReference type="ARBA" id="ARBA00022485"/>
    </source>
</evidence>
<keyword evidence="5" id="KW-0408">Iron</keyword>
<dbReference type="EMBL" id="BAABWN010000001">
    <property type="protein sequence ID" value="GAA6166396.1"/>
    <property type="molecule type" value="Genomic_DNA"/>
</dbReference>
<comment type="caution">
    <text evidence="9">The sequence shown here is derived from an EMBL/GenBank/DDBJ whole genome shotgun (WGS) entry which is preliminary data.</text>
</comment>
<evidence type="ECO:0000256" key="7">
    <source>
        <dbReference type="SAM" id="Phobius"/>
    </source>
</evidence>
<evidence type="ECO:0000259" key="8">
    <source>
        <dbReference type="PROSITE" id="PS51379"/>
    </source>
</evidence>
<feature type="transmembrane region" description="Helical" evidence="7">
    <location>
        <begin position="41"/>
        <end position="61"/>
    </location>
</feature>
<dbReference type="NCBIfam" id="TIGR02745">
    <property type="entry name" value="ccoG_rdxA_fixG"/>
    <property type="match status" value="1"/>
</dbReference>
<keyword evidence="2" id="KW-0004">4Fe-4S</keyword>
<name>A0ABQ0A420_9GAMM</name>
<dbReference type="Pfam" id="PF11614">
    <property type="entry name" value="FixG_C"/>
    <property type="match status" value="1"/>
</dbReference>
<dbReference type="RefSeq" id="WP_434064650.1">
    <property type="nucleotide sequence ID" value="NZ_BAABWN010000001.1"/>
</dbReference>
<evidence type="ECO:0000313" key="10">
    <source>
        <dbReference type="Proteomes" id="UP001465153"/>
    </source>
</evidence>
<evidence type="ECO:0000256" key="5">
    <source>
        <dbReference type="ARBA" id="ARBA00023004"/>
    </source>
</evidence>
<protein>
    <submittedName>
        <fullName evidence="9">Cytochrome c oxidase accessory protein CcoG</fullName>
    </submittedName>
</protein>
<keyword evidence="6" id="KW-0411">Iron-sulfur</keyword>
<reference evidence="9 10" key="1">
    <citation type="submission" date="2024-04" db="EMBL/GenBank/DDBJ databases">
        <title>Draft genome sequence of Sessilibacter corallicola NBRC 116591.</title>
        <authorList>
            <person name="Miyakawa T."/>
            <person name="Kusuya Y."/>
            <person name="Miura T."/>
        </authorList>
    </citation>
    <scope>NUCLEOTIDE SEQUENCE [LARGE SCALE GENOMIC DNA]</scope>
    <source>
        <strain evidence="9 10">KU-00831-HH</strain>
    </source>
</reference>
<dbReference type="PANTHER" id="PTHR30176">
    <property type="entry name" value="FERREDOXIN-TYPE PROTEIN NAPH"/>
    <property type="match status" value="1"/>
</dbReference>
<dbReference type="Pfam" id="PF12801">
    <property type="entry name" value="Fer4_5"/>
    <property type="match status" value="1"/>
</dbReference>
<evidence type="ECO:0000256" key="6">
    <source>
        <dbReference type="ARBA" id="ARBA00023014"/>
    </source>
</evidence>
<organism evidence="9 10">
    <name type="scientific">Sessilibacter corallicola</name>
    <dbReference type="NCBI Taxonomy" id="2904075"/>
    <lineage>
        <taxon>Bacteria</taxon>
        <taxon>Pseudomonadati</taxon>
        <taxon>Pseudomonadota</taxon>
        <taxon>Gammaproteobacteria</taxon>
        <taxon>Cellvibrionales</taxon>
        <taxon>Cellvibrionaceae</taxon>
        <taxon>Sessilibacter</taxon>
    </lineage>
</organism>
<keyword evidence="1" id="KW-0813">Transport</keyword>
<gene>
    <name evidence="9" type="primary">ccoG</name>
    <name evidence="9" type="ORF">NBRC116591_02060</name>
</gene>
<evidence type="ECO:0000256" key="4">
    <source>
        <dbReference type="ARBA" id="ARBA00022982"/>
    </source>
</evidence>
<dbReference type="Gene3D" id="2.60.40.10">
    <property type="entry name" value="Immunoglobulins"/>
    <property type="match status" value="1"/>
</dbReference>
<dbReference type="PROSITE" id="PS00198">
    <property type="entry name" value="4FE4S_FER_1"/>
    <property type="match status" value="1"/>
</dbReference>
<feature type="transmembrane region" description="Helical" evidence="7">
    <location>
        <begin position="200"/>
        <end position="222"/>
    </location>
</feature>
<evidence type="ECO:0000256" key="1">
    <source>
        <dbReference type="ARBA" id="ARBA00022448"/>
    </source>
</evidence>
<evidence type="ECO:0000256" key="3">
    <source>
        <dbReference type="ARBA" id="ARBA00022723"/>
    </source>
</evidence>
<feature type="transmembrane region" description="Helical" evidence="7">
    <location>
        <begin position="163"/>
        <end position="180"/>
    </location>
</feature>
<dbReference type="Pfam" id="PF13746">
    <property type="entry name" value="Fer4_18"/>
    <property type="match status" value="1"/>
</dbReference>
<evidence type="ECO:0000313" key="9">
    <source>
        <dbReference type="EMBL" id="GAA6166396.1"/>
    </source>
</evidence>
<dbReference type="InterPro" id="IPR032879">
    <property type="entry name" value="FixG_C"/>
</dbReference>